<name>A0A9X0DBA1_9CNID</name>
<evidence type="ECO:0000256" key="1">
    <source>
        <dbReference type="SAM" id="Phobius"/>
    </source>
</evidence>
<dbReference type="GO" id="GO:0009100">
    <property type="term" value="P:glycoprotein metabolic process"/>
    <property type="evidence" value="ECO:0007669"/>
    <property type="project" value="UniProtKB-ARBA"/>
</dbReference>
<evidence type="ECO:0000313" key="3">
    <source>
        <dbReference type="EMBL" id="KAJ7393326.1"/>
    </source>
</evidence>
<dbReference type="OrthoDB" id="10000016at2759"/>
<keyword evidence="4" id="KW-1185">Reference proteome</keyword>
<feature type="transmembrane region" description="Helical" evidence="1">
    <location>
        <begin position="29"/>
        <end position="46"/>
    </location>
</feature>
<organism evidence="3 4">
    <name type="scientific">Desmophyllum pertusum</name>
    <dbReference type="NCBI Taxonomy" id="174260"/>
    <lineage>
        <taxon>Eukaryota</taxon>
        <taxon>Metazoa</taxon>
        <taxon>Cnidaria</taxon>
        <taxon>Anthozoa</taxon>
        <taxon>Hexacorallia</taxon>
        <taxon>Scleractinia</taxon>
        <taxon>Caryophylliina</taxon>
        <taxon>Caryophylliidae</taxon>
        <taxon>Desmophyllum</taxon>
    </lineage>
</organism>
<proteinExistence type="predicted"/>
<comment type="caution">
    <text evidence="3">The sequence shown here is derived from an EMBL/GenBank/DDBJ whole genome shotgun (WGS) entry which is preliminary data.</text>
</comment>
<dbReference type="InterPro" id="IPR007074">
    <property type="entry name" value="LicD/FKTN/FKRP_NTP_transf"/>
</dbReference>
<reference evidence="3" key="1">
    <citation type="submission" date="2023-01" db="EMBL/GenBank/DDBJ databases">
        <title>Genome assembly of the deep-sea coral Lophelia pertusa.</title>
        <authorList>
            <person name="Herrera S."/>
            <person name="Cordes E."/>
        </authorList>
    </citation>
    <scope>NUCLEOTIDE SEQUENCE</scope>
    <source>
        <strain evidence="3">USNM1676648</strain>
        <tissue evidence="3">Polyp</tissue>
    </source>
</reference>
<keyword evidence="1" id="KW-0472">Membrane</keyword>
<evidence type="ECO:0000259" key="2">
    <source>
        <dbReference type="Pfam" id="PF04991"/>
    </source>
</evidence>
<gene>
    <name evidence="3" type="ORF">OS493_006296</name>
</gene>
<evidence type="ECO:0000313" key="4">
    <source>
        <dbReference type="Proteomes" id="UP001163046"/>
    </source>
</evidence>
<keyword evidence="1" id="KW-0812">Transmembrane</keyword>
<feature type="domain" description="LicD/FKTN/FKRP nucleotidyltransferase" evidence="2">
    <location>
        <begin position="356"/>
        <end position="389"/>
    </location>
</feature>
<dbReference type="PANTHER" id="PTHR13627">
    <property type="entry name" value="FUKUTIN RELATED PROTEIN"/>
    <property type="match status" value="1"/>
</dbReference>
<sequence>MSHVCGKDRQGILTKSPRFRHLCSNERKLTLLLVFIFWCICCYVILNFSEIASDTAIHSKTVKMKKHTASSAPDSTPPSSMDSIASIYLDSGSNMADDNASFLMIFPYSIKETENSISRELKENDKRAVWKLSDFLGTMKEFHGASCLQQPPTHNNESDLARNISLDASWCRFITKSWSVHIRNTGAVQNVQLRKSPTVYPNNNMTEVEMILVQSCNILQGPFLIRKDVFNRTGGLLDSLGKLTLLEFFLRSKGELKMAKLTNCLWTPDIARANRGTLEGSNSVPEYATFANKHKILRIVTESRIEWTACVANWKLCTEKPYVKPRDLPGIASPICCSAVLGKMLKDFKSAFDTLGLEYRIVYGTLLGAVRSQAIIPWTQDVDIAVPKSAFLNASTYSSLQKLLGSQYYVGESFVNMPRGHMLSGPSIEINTTPYFEGPDDLEGNALFSNELEEAVKDMLPVSQNWKARCYVDLYQAADEWMGESSLITIDNEQFVTLTVKDVDYQLTSFYGKNYLQPDLKGNWSVLY</sequence>
<keyword evidence="1" id="KW-1133">Transmembrane helix</keyword>
<dbReference type="InterPro" id="IPR052613">
    <property type="entry name" value="LicD_transferase"/>
</dbReference>
<dbReference type="PANTHER" id="PTHR13627:SF33">
    <property type="entry name" value="LICD FAMILY PROTEIN"/>
    <property type="match status" value="1"/>
</dbReference>
<accession>A0A9X0DBA1</accession>
<dbReference type="EMBL" id="MU825398">
    <property type="protein sequence ID" value="KAJ7393326.1"/>
    <property type="molecule type" value="Genomic_DNA"/>
</dbReference>
<dbReference type="Proteomes" id="UP001163046">
    <property type="component" value="Unassembled WGS sequence"/>
</dbReference>
<dbReference type="AlphaFoldDB" id="A0A9X0DBA1"/>
<protein>
    <recommendedName>
        <fullName evidence="2">LicD/FKTN/FKRP nucleotidyltransferase domain-containing protein</fullName>
    </recommendedName>
</protein>
<dbReference type="Pfam" id="PF04991">
    <property type="entry name" value="LicD"/>
    <property type="match status" value="1"/>
</dbReference>